<evidence type="ECO:0000256" key="1">
    <source>
        <dbReference type="ARBA" id="ARBA00022737"/>
    </source>
</evidence>
<dbReference type="InterPro" id="IPR058770">
    <property type="entry name" value="PWI_ABCF3"/>
</dbReference>
<dbReference type="FunFam" id="3.40.50.300:FF:001092">
    <property type="entry name" value="ATP-binding cassette sub-family F member 2"/>
    <property type="match status" value="1"/>
</dbReference>
<dbReference type="SUPFAM" id="SSF52540">
    <property type="entry name" value="P-loop containing nucleoside triphosphate hydrolases"/>
    <property type="match status" value="2"/>
</dbReference>
<organism evidence="6 7">
    <name type="scientific">Rhododendron williamsianum</name>
    <dbReference type="NCBI Taxonomy" id="262921"/>
    <lineage>
        <taxon>Eukaryota</taxon>
        <taxon>Viridiplantae</taxon>
        <taxon>Streptophyta</taxon>
        <taxon>Embryophyta</taxon>
        <taxon>Tracheophyta</taxon>
        <taxon>Spermatophyta</taxon>
        <taxon>Magnoliopsida</taxon>
        <taxon>eudicotyledons</taxon>
        <taxon>Gunneridae</taxon>
        <taxon>Pentapetalae</taxon>
        <taxon>asterids</taxon>
        <taxon>Ericales</taxon>
        <taxon>Ericaceae</taxon>
        <taxon>Ericoideae</taxon>
        <taxon>Rhodoreae</taxon>
        <taxon>Rhododendron</taxon>
    </lineage>
</organism>
<dbReference type="PANTHER" id="PTHR19211:SF117">
    <property type="entry name" value="ATP-BINDING CASSETTE SUB-FAMILY F MEMBER 3"/>
    <property type="match status" value="1"/>
</dbReference>
<dbReference type="GO" id="GO:0016887">
    <property type="term" value="F:ATP hydrolysis activity"/>
    <property type="evidence" value="ECO:0007669"/>
    <property type="project" value="InterPro"/>
</dbReference>
<dbReference type="Proteomes" id="UP000428333">
    <property type="component" value="Linkage Group LG09"/>
</dbReference>
<keyword evidence="3" id="KW-0067">ATP-binding</keyword>
<gene>
    <name evidence="6" type="ORF">C3L33_16219</name>
</gene>
<evidence type="ECO:0000256" key="3">
    <source>
        <dbReference type="ARBA" id="ARBA00022840"/>
    </source>
</evidence>
<dbReference type="OrthoDB" id="2110130at2759"/>
<dbReference type="GO" id="GO:0005524">
    <property type="term" value="F:ATP binding"/>
    <property type="evidence" value="ECO:0007669"/>
    <property type="project" value="UniProtKB-KW"/>
</dbReference>
<keyword evidence="4" id="KW-0007">Acetylation</keyword>
<dbReference type="Pfam" id="PF26051">
    <property type="entry name" value="PWI_ABCF3"/>
    <property type="match status" value="1"/>
</dbReference>
<evidence type="ECO:0000313" key="7">
    <source>
        <dbReference type="Proteomes" id="UP000428333"/>
    </source>
</evidence>
<dbReference type="Gene3D" id="3.40.50.300">
    <property type="entry name" value="P-loop containing nucleotide triphosphate hydrolases"/>
    <property type="match status" value="3"/>
</dbReference>
<dbReference type="InterPro" id="IPR003439">
    <property type="entry name" value="ABC_transporter-like_ATP-bd"/>
</dbReference>
<dbReference type="AlphaFoldDB" id="A0A6A4L2B6"/>
<evidence type="ECO:0000259" key="5">
    <source>
        <dbReference type="PROSITE" id="PS50893"/>
    </source>
</evidence>
<protein>
    <recommendedName>
        <fullName evidence="5">ABC transporter domain-containing protein</fullName>
    </recommendedName>
</protein>
<dbReference type="PROSITE" id="PS00211">
    <property type="entry name" value="ABC_TRANSPORTER_1"/>
    <property type="match status" value="1"/>
</dbReference>
<reference evidence="6 7" key="1">
    <citation type="journal article" date="2019" name="Genome Biol. Evol.">
        <title>The Rhododendron genome and chromosomal organization provide insight into shared whole-genome duplications across the heath family (Ericaceae).</title>
        <authorList>
            <person name="Soza V.L."/>
            <person name="Lindsley D."/>
            <person name="Waalkes A."/>
            <person name="Ramage E."/>
            <person name="Patwardhan R.P."/>
            <person name="Burton J.N."/>
            <person name="Adey A."/>
            <person name="Kumar A."/>
            <person name="Qiu R."/>
            <person name="Shendure J."/>
            <person name="Hall B."/>
        </authorList>
    </citation>
    <scope>NUCLEOTIDE SEQUENCE [LARGE SCALE GENOMIC DNA]</scope>
    <source>
        <strain evidence="6">RSF 1966-606</strain>
    </source>
</reference>
<feature type="domain" description="ABC transporter" evidence="5">
    <location>
        <begin position="213"/>
        <end position="485"/>
    </location>
</feature>
<feature type="domain" description="ABC transporter" evidence="5">
    <location>
        <begin position="553"/>
        <end position="748"/>
    </location>
</feature>
<keyword evidence="1" id="KW-0677">Repeat</keyword>
<dbReference type="InterPro" id="IPR003593">
    <property type="entry name" value="AAA+_ATPase"/>
</dbReference>
<evidence type="ECO:0000256" key="2">
    <source>
        <dbReference type="ARBA" id="ARBA00022741"/>
    </source>
</evidence>
<comment type="caution">
    <text evidence="6">The sequence shown here is derived from an EMBL/GenBank/DDBJ whole genome shotgun (WGS) entry which is preliminary data.</text>
</comment>
<dbReference type="InterPro" id="IPR017871">
    <property type="entry name" value="ABC_transporter-like_CS"/>
</dbReference>
<accession>A0A6A4L2B6</accession>
<evidence type="ECO:0000313" key="6">
    <source>
        <dbReference type="EMBL" id="KAE9451875.1"/>
    </source>
</evidence>
<dbReference type="EMBL" id="QEFC01002472">
    <property type="protein sequence ID" value="KAE9451875.1"/>
    <property type="molecule type" value="Genomic_DNA"/>
</dbReference>
<evidence type="ECO:0000256" key="4">
    <source>
        <dbReference type="ARBA" id="ARBA00022990"/>
    </source>
</evidence>
<keyword evidence="2" id="KW-0547">Nucleotide-binding</keyword>
<name>A0A6A4L2B6_9ERIC</name>
<dbReference type="Pfam" id="PF00005">
    <property type="entry name" value="ABC_tran"/>
    <property type="match status" value="2"/>
</dbReference>
<dbReference type="InterPro" id="IPR032781">
    <property type="entry name" value="ABC_tran_Xtn"/>
</dbReference>
<dbReference type="InterPro" id="IPR027417">
    <property type="entry name" value="P-loop_NTPase"/>
</dbReference>
<feature type="non-terminal residue" evidence="6">
    <location>
        <position position="1"/>
    </location>
</feature>
<dbReference type="InterPro" id="IPR050611">
    <property type="entry name" value="ABCF"/>
</dbReference>
<dbReference type="PANTHER" id="PTHR19211">
    <property type="entry name" value="ATP-BINDING TRANSPORT PROTEIN-RELATED"/>
    <property type="match status" value="1"/>
</dbReference>
<dbReference type="CDD" id="cd03221">
    <property type="entry name" value="ABCF_EF-3"/>
    <property type="match status" value="2"/>
</dbReference>
<dbReference type="SMART" id="SM00382">
    <property type="entry name" value="AAA"/>
    <property type="match status" value="2"/>
</dbReference>
<proteinExistence type="predicted"/>
<dbReference type="FunFam" id="3.40.50.300:FF:001135">
    <property type="entry name" value="ABC transporter F family member 3"/>
    <property type="match status" value="1"/>
</dbReference>
<dbReference type="PROSITE" id="PS50893">
    <property type="entry name" value="ABC_TRANSPORTER_2"/>
    <property type="match status" value="2"/>
</dbReference>
<dbReference type="Pfam" id="PF12848">
    <property type="entry name" value="ABC_tran_Xtn"/>
    <property type="match status" value="1"/>
</dbReference>
<sequence length="774" mass="86718">MTEVASTVVHDVLGRRALDVDQPIIDYIVNVLADEDFDFGEDGDGAFEALGELLVDSGCVSDSTECRSVCSKLCEKFGKHGLVKDIPTVRSLTTPLRMFDGMDEEEVPKKKPEVIDGPLLTERDKIKLERRKRKEERQREAEYQMHLAEMEATKAGMPVVCVSHGDGPNVKDIHMENFSISVGGRELIVDGTVTLSFGRHYGEFALFFNNTFSRFLMVFVSLPFWFRNPTALSATETHAGDSIALCLVLHRCLVGRNGTGKTTFLRYMAMHAIDGIPSNCQILHVEQEVVGDDSTALQCVLNADVERAQLLEEEAHLVTLQRKLEMEAESGNDKGEINGMDKNAVAQRLEEIYKKLELIDADSAESRAATILAGLSFTTEMQNKPTKTFSGGWRMRIALARALFIEPDMLLLDEPTNHLDLHAVLWLETYLVKWSKTFIVVSHAREFLNTVVTDILHLQGQKLSAYKGDYDTFERTREEQLKNKQKAFESNERVREHMQSFIDKFRYNAKRASLVQSRIKALERIGRVDEVINDPDYKFEFPSPDDRPGPPIISFSDASFGYPGGPLLFKNLNFGIDLDSRIAMVGPNGIGKSTILKLISGDLQPSSGTVFRSAKVRIAVFSQHHVDGLDLSSNPLLYMMRNFPVSGQKSRVAFAKITFKKPHILLLDEPSNHLVSFPIVFSCASYVAFECMSLMYVGGSHHCDKHRDILKMQDLDAVEALIQGLVLFQGGVLMVSHDEHLISGSVEQLWAVTDGKVSPFNGTFQDYKKLLQHS</sequence>
<keyword evidence="7" id="KW-1185">Reference proteome</keyword>